<dbReference type="UCSC" id="W04A8.5">
    <property type="organism name" value="c. elegans"/>
</dbReference>
<organism evidence="2 3">
    <name type="scientific">Caenorhabditis elegans</name>
    <dbReference type="NCBI Taxonomy" id="6239"/>
    <lineage>
        <taxon>Eukaryota</taxon>
        <taxon>Metazoa</taxon>
        <taxon>Ecdysozoa</taxon>
        <taxon>Nematoda</taxon>
        <taxon>Chromadorea</taxon>
        <taxon>Rhabditida</taxon>
        <taxon>Rhabditina</taxon>
        <taxon>Rhabditomorpha</taxon>
        <taxon>Rhabditoidea</taxon>
        <taxon>Rhabditidae</taxon>
        <taxon>Peloderinae</taxon>
        <taxon>Caenorhabditis</taxon>
    </lineage>
</organism>
<feature type="domain" description="F-box" evidence="1">
    <location>
        <begin position="6"/>
        <end position="60"/>
    </location>
</feature>
<evidence type="ECO:0000313" key="2">
    <source>
        <dbReference type="EMBL" id="CAB04905.1"/>
    </source>
</evidence>
<dbReference type="PaxDb" id="6239-W04A8.5"/>
<dbReference type="PIR" id="T26139">
    <property type="entry name" value="T26139"/>
</dbReference>
<dbReference type="FunCoup" id="Q9XUM1">
    <property type="interactions" value="6"/>
</dbReference>
<dbReference type="PhylomeDB" id="Q9XUM1"/>
<dbReference type="WormBase" id="W04A8.5">
    <property type="protein sequence ID" value="CE16539"/>
    <property type="gene ID" value="WBGene00012240"/>
</dbReference>
<evidence type="ECO:0000259" key="1">
    <source>
        <dbReference type="PROSITE" id="PS50181"/>
    </source>
</evidence>
<dbReference type="AGR" id="WB:WBGene00012240"/>
<proteinExistence type="predicted"/>
<protein>
    <submittedName>
        <fullName evidence="2">F-box domain-containing protein</fullName>
    </submittedName>
</protein>
<evidence type="ECO:0000313" key="3">
    <source>
        <dbReference type="Proteomes" id="UP000001940"/>
    </source>
</evidence>
<reference evidence="2 3" key="1">
    <citation type="journal article" date="1998" name="Science">
        <title>Genome sequence of the nematode C. elegans: a platform for investigating biology.</title>
        <authorList>
            <consortium name="The C. elegans sequencing consortium"/>
            <person name="Sulson J.E."/>
            <person name="Waterston R."/>
        </authorList>
    </citation>
    <scope>NUCLEOTIDE SEQUENCE [LARGE SCALE GENOMIC DNA]</scope>
    <source>
        <strain evidence="2 3">Bristol N2</strain>
    </source>
</reference>
<dbReference type="STRING" id="6239.W04A8.5.1"/>
<dbReference type="DIP" id="DIP-24873N"/>
<dbReference type="EMBL" id="BX284601">
    <property type="protein sequence ID" value="CAB04905.1"/>
    <property type="molecule type" value="Genomic_DNA"/>
</dbReference>
<dbReference type="PANTHER" id="PTHR21503:SF52">
    <property type="entry name" value="F-BOX DOMAIN-CONTAINING PROTEIN"/>
    <property type="match status" value="1"/>
</dbReference>
<sequence>MHAVKPFPLCNLPLISLREVIDYLPTFDIFVLLHTSQKTKKLISSNIRDFVARQEHYKKQDISVRVVAERSYMEVIAISPKIRSTRFKRNDINQALEAAKYLVDHFKCDTDSVWLRITHRKEDETRQIITSVKEINLNITNLQFRHERISSDLFNWLLENCVQDVHIWVLEPQSITVSNWNVFEKVRKYNFQGINFSSHQANMLLKSLKSNNNFVQFRANDIENSLDLSVVFEDTGATAKMDTYRSVVFRPGLTVLKEYKPSKSRFVTENNNGGEMSICITEHAFSFQSN</sequence>
<accession>Q9XUM1</accession>
<dbReference type="PROSITE" id="PS50181">
    <property type="entry name" value="FBOX"/>
    <property type="match status" value="1"/>
</dbReference>
<dbReference type="HOGENOM" id="CLU_960535_0_0_1"/>
<gene>
    <name evidence="2" type="ORF">CELE_W04A8.5</name>
    <name evidence="2 4" type="ORF">W04A8.5</name>
</gene>
<dbReference type="PANTHER" id="PTHR21503">
    <property type="entry name" value="F-BOX-CONTAINING HYPOTHETICAL PROTEIN C.ELEGANS"/>
    <property type="match status" value="1"/>
</dbReference>
<name>Q9XUM1_CAEEL</name>
<dbReference type="KEGG" id="cel:CELE_W04A8.5"/>
<dbReference type="AlphaFoldDB" id="Q9XUM1"/>
<dbReference type="InterPro" id="IPR001810">
    <property type="entry name" value="F-box_dom"/>
</dbReference>
<evidence type="ECO:0000313" key="4">
    <source>
        <dbReference type="WormBase" id="W04A8.5"/>
    </source>
</evidence>
<dbReference type="GeneID" id="173255"/>
<dbReference type="Pfam" id="PF00646">
    <property type="entry name" value="F-box"/>
    <property type="match status" value="1"/>
</dbReference>
<dbReference type="RefSeq" id="NP_493424.1">
    <property type="nucleotide sequence ID" value="NM_061023.3"/>
</dbReference>
<keyword evidence="3" id="KW-1185">Reference proteome</keyword>
<dbReference type="CTD" id="173255"/>
<dbReference type="InParanoid" id="Q9XUM1"/>
<dbReference type="Proteomes" id="UP000001940">
    <property type="component" value="Chromosome I"/>
</dbReference>
<dbReference type="Bgee" id="WBGene00012240">
    <property type="expression patterns" value="Expressed in embryo and 4 other cell types or tissues"/>
</dbReference>